<evidence type="ECO:0000256" key="6">
    <source>
        <dbReference type="SAM" id="MobiDB-lite"/>
    </source>
</evidence>
<keyword evidence="3" id="KW-0347">Helicase</keyword>
<dbReference type="GO" id="GO:0016787">
    <property type="term" value="F:hydrolase activity"/>
    <property type="evidence" value="ECO:0007669"/>
    <property type="project" value="UniProtKB-KW"/>
</dbReference>
<reference evidence="8" key="1">
    <citation type="submission" date="2015-10" db="EMBL/GenBank/DDBJ databases">
        <authorList>
            <person name="Regsiter A."/>
            <person name="william w."/>
        </authorList>
    </citation>
    <scope>NUCLEOTIDE SEQUENCE</scope>
    <source>
        <strain evidence="8">Montdore</strain>
    </source>
</reference>
<dbReference type="Gene3D" id="3.40.50.300">
    <property type="entry name" value="P-loop containing nucleotide triphosphate hydrolases"/>
    <property type="match status" value="2"/>
</dbReference>
<evidence type="ECO:0000256" key="5">
    <source>
        <dbReference type="ARBA" id="ARBA00048988"/>
    </source>
</evidence>
<dbReference type="InterPro" id="IPR050474">
    <property type="entry name" value="Hel308_SKI2-like"/>
</dbReference>
<evidence type="ECO:0000259" key="7">
    <source>
        <dbReference type="PROSITE" id="PS51194"/>
    </source>
</evidence>
<dbReference type="SUPFAM" id="SSF52540">
    <property type="entry name" value="P-loop containing nucleoside triphosphate hydrolases"/>
    <property type="match status" value="2"/>
</dbReference>
<dbReference type="SMART" id="SM00487">
    <property type="entry name" value="DEXDc"/>
    <property type="match status" value="1"/>
</dbReference>
<dbReference type="PANTHER" id="PTHR47961">
    <property type="entry name" value="DNA POLYMERASE THETA, PUTATIVE (AFU_ORTHOLOGUE AFUA_1G05260)-RELATED"/>
    <property type="match status" value="1"/>
</dbReference>
<feature type="region of interest" description="Disordered" evidence="6">
    <location>
        <begin position="1"/>
        <end position="123"/>
    </location>
</feature>
<organism evidence="8 9">
    <name type="scientific">Tuber aestivum</name>
    <name type="common">summer truffle</name>
    <dbReference type="NCBI Taxonomy" id="59557"/>
    <lineage>
        <taxon>Eukaryota</taxon>
        <taxon>Fungi</taxon>
        <taxon>Dikarya</taxon>
        <taxon>Ascomycota</taxon>
        <taxon>Pezizomycotina</taxon>
        <taxon>Pezizomycetes</taxon>
        <taxon>Pezizales</taxon>
        <taxon>Tuberaceae</taxon>
        <taxon>Tuber</taxon>
    </lineage>
</organism>
<evidence type="ECO:0000313" key="8">
    <source>
        <dbReference type="EMBL" id="CUS11154.1"/>
    </source>
</evidence>
<dbReference type="InterPro" id="IPR027417">
    <property type="entry name" value="P-loop_NTPase"/>
</dbReference>
<dbReference type="Pfam" id="PF25453">
    <property type="entry name" value="DUF7898"/>
    <property type="match status" value="1"/>
</dbReference>
<proteinExistence type="predicted"/>
<dbReference type="GO" id="GO:0043138">
    <property type="term" value="F:3'-5' DNA helicase activity"/>
    <property type="evidence" value="ECO:0007669"/>
    <property type="project" value="UniProtKB-EC"/>
</dbReference>
<feature type="domain" description="Helicase C-terminal" evidence="7">
    <location>
        <begin position="448"/>
        <end position="640"/>
    </location>
</feature>
<dbReference type="Pfam" id="PF20470">
    <property type="entry name" value="HTH_61"/>
    <property type="match status" value="1"/>
</dbReference>
<dbReference type="AlphaFoldDB" id="A0A292PVJ1"/>
<dbReference type="InterPro" id="IPR011545">
    <property type="entry name" value="DEAD/DEAH_box_helicase_dom"/>
</dbReference>
<dbReference type="Gene3D" id="1.10.3380.20">
    <property type="match status" value="1"/>
</dbReference>
<dbReference type="InterPro" id="IPR057220">
    <property type="entry name" value="DUF7898"/>
</dbReference>
<dbReference type="GO" id="GO:0005524">
    <property type="term" value="F:ATP binding"/>
    <property type="evidence" value="ECO:0007669"/>
    <property type="project" value="UniProtKB-KW"/>
</dbReference>
<dbReference type="SUPFAM" id="SSF158702">
    <property type="entry name" value="Sec63 N-terminal domain-like"/>
    <property type="match status" value="1"/>
</dbReference>
<dbReference type="InterPro" id="IPR001650">
    <property type="entry name" value="Helicase_C-like"/>
</dbReference>
<dbReference type="Pfam" id="PF00271">
    <property type="entry name" value="Helicase_C"/>
    <property type="match status" value="1"/>
</dbReference>
<keyword evidence="1" id="KW-0547">Nucleotide-binding</keyword>
<dbReference type="InterPro" id="IPR036390">
    <property type="entry name" value="WH_DNA-bd_sf"/>
</dbReference>
<dbReference type="CDD" id="cd18795">
    <property type="entry name" value="SF2_C_Ski2"/>
    <property type="match status" value="1"/>
</dbReference>
<dbReference type="Pfam" id="PF21099">
    <property type="entry name" value="POLQ_helical"/>
    <property type="match status" value="1"/>
</dbReference>
<dbReference type="InterPro" id="IPR048960">
    <property type="entry name" value="POLQ-like_helical"/>
</dbReference>
<dbReference type="SMART" id="SM00490">
    <property type="entry name" value="HELICc"/>
    <property type="match status" value="1"/>
</dbReference>
<dbReference type="InterPro" id="IPR046931">
    <property type="entry name" value="HTH_61"/>
</dbReference>
<gene>
    <name evidence="8" type="ORF">GSTUAT00004753001</name>
</gene>
<accession>A0A292PVJ1</accession>
<dbReference type="Proteomes" id="UP001412239">
    <property type="component" value="Unassembled WGS sequence"/>
</dbReference>
<comment type="catalytic activity">
    <reaction evidence="5">
        <text>ATP + H2O = ADP + phosphate + H(+)</text>
        <dbReference type="Rhea" id="RHEA:13065"/>
        <dbReference type="ChEBI" id="CHEBI:15377"/>
        <dbReference type="ChEBI" id="CHEBI:15378"/>
        <dbReference type="ChEBI" id="CHEBI:30616"/>
        <dbReference type="ChEBI" id="CHEBI:43474"/>
        <dbReference type="ChEBI" id="CHEBI:456216"/>
        <dbReference type="EC" id="5.6.2.4"/>
    </reaction>
</comment>
<dbReference type="GO" id="GO:0003676">
    <property type="term" value="F:nucleic acid binding"/>
    <property type="evidence" value="ECO:0007669"/>
    <property type="project" value="InterPro"/>
</dbReference>
<dbReference type="InterPro" id="IPR014001">
    <property type="entry name" value="Helicase_ATP-bd"/>
</dbReference>
<protein>
    <recommendedName>
        <fullName evidence="7">Helicase C-terminal domain-containing protein</fullName>
    </recommendedName>
</protein>
<keyword evidence="9" id="KW-1185">Reference proteome</keyword>
<evidence type="ECO:0000256" key="4">
    <source>
        <dbReference type="ARBA" id="ARBA00022840"/>
    </source>
</evidence>
<keyword evidence="2" id="KW-0378">Hydrolase</keyword>
<evidence type="ECO:0000256" key="2">
    <source>
        <dbReference type="ARBA" id="ARBA00022801"/>
    </source>
</evidence>
<dbReference type="PROSITE" id="PS51194">
    <property type="entry name" value="HELICASE_CTER"/>
    <property type="match status" value="1"/>
</dbReference>
<sequence length="972" mass="108797">MENRPSTHPGNYLNGRHPNLRERQLPDGNIPPPPRPPPPPSPPQHQRPSGTAYHAKRTNPELISRSNSRTLPPKRPRTGNGEQHQRRNRWSNDRVGGGEIKVAPDWSGNETTTNTDHEDKDQHQRERYFGFSSTPTPSALMPPPSTPLAYRDMQNEHSLAHARWGLRREVVMGFSRCGIGYMYPWQAECLDMGGLLTGESNVVYTAPTSAGKSLVADILAIRKVVNERRKAIIVLPYIAIVQEKTRFLKKVLEKVRVAVPKRGGWDKVNLWRHLNIVGFHGGSKVRVGWKELDVAVCTIEKVRQMGIRGIAPADYDHSAEIFLSVANALVNAAIEDRTIDQLGIVVFDELHMLDDDHRGYILELLATKLLCLAEENIQIVGILTSAQQNVKVLATWLKAQFYECAFRPIPLQEHLVYDNNIYTYDEKLVAKIPSSELKELKDPVTNAIVSLVYGAVIEDHGVLVFCESRRRCEDVGKLLVKFMPAVDEEVREKRMEIVRDLATTSTGLDFALEKTVPAGVAFHHAGLTTEERDLIAEAYDQGSIKVICCTATMAAGVNLPARRVVISPRMGRDFLSPTMLKQMRGRAGRKGRDTHGENYLCCRKEDLVPVKELLNAPMPSVRSCLGGETAGLKRAILEGIATRLATSDGSLSEYMHATLIYHTTPEPLKYLEPKILDAIEYLKEMKLINEDRTRGYFYATRIGNATVASGFGPEEGIFLHDELSRALMNFNLEGDMHIVYQFTPIHSSTTASVDIDWKLMREEVEKLDESGIRAANFVGVNPAFVNKMAQGGTLREDSPQNISKARVYRRFYVSLMLRELLNEKPVHIVAANYNIARGFIQQLSTTCKGFATTSGTFCKVMGWTGLAVLLEHYSWRLDMGVKADLMDLARIPFVKSVTARIFHENGLKSVEAVSASNVEILVKLLDLAQPKKLRLREAEMGKMRGRLEQRAGVILEAAVAIYEQDCKDAAEE</sequence>
<dbReference type="Pfam" id="PF00270">
    <property type="entry name" value="DEAD"/>
    <property type="match status" value="1"/>
</dbReference>
<evidence type="ECO:0000313" key="9">
    <source>
        <dbReference type="Proteomes" id="UP001412239"/>
    </source>
</evidence>
<feature type="compositionally biased region" description="Pro residues" evidence="6">
    <location>
        <begin position="29"/>
        <end position="45"/>
    </location>
</feature>
<evidence type="ECO:0000256" key="3">
    <source>
        <dbReference type="ARBA" id="ARBA00022806"/>
    </source>
</evidence>
<evidence type="ECO:0000256" key="1">
    <source>
        <dbReference type="ARBA" id="ARBA00022741"/>
    </source>
</evidence>
<name>A0A292PVJ1_9PEZI</name>
<keyword evidence="4" id="KW-0067">ATP-binding</keyword>
<dbReference type="EMBL" id="LN891029">
    <property type="protein sequence ID" value="CUS11154.1"/>
    <property type="molecule type" value="Genomic_DNA"/>
</dbReference>
<dbReference type="SUPFAM" id="SSF46785">
    <property type="entry name" value="Winged helix' DNA-binding domain"/>
    <property type="match status" value="1"/>
</dbReference>
<dbReference type="CDD" id="cd18026">
    <property type="entry name" value="DEXHc_POLQ-like"/>
    <property type="match status" value="1"/>
</dbReference>
<dbReference type="PANTHER" id="PTHR47961:SF6">
    <property type="entry name" value="DNA-DIRECTED DNA POLYMERASE"/>
    <property type="match status" value="1"/>
</dbReference>